<gene>
    <name evidence="2" type="ORF">B0X71_02335</name>
</gene>
<keyword evidence="1" id="KW-0732">Signal</keyword>
<dbReference type="InterPro" id="IPR050490">
    <property type="entry name" value="Bact_solute-bd_prot1"/>
</dbReference>
<evidence type="ECO:0000313" key="3">
    <source>
        <dbReference type="Proteomes" id="UP000188184"/>
    </source>
</evidence>
<dbReference type="SUPFAM" id="SSF53850">
    <property type="entry name" value="Periplasmic binding protein-like II"/>
    <property type="match status" value="1"/>
</dbReference>
<sequence>MKDYGLRKGLLVSMMLSAGALAACGAEEETTAATAGEDEVTVDVFQFKVEFKEQFETLAAQYEEENPGVNIEVTTVGGGEDYGAALRSRFASGDEPSIFNIGGPQDVADWKANLTDLTDTEAANAALDGTLEGVTVESEVLGLPYNQEGYGFIYNTRILEEAGVDPASITDLASLEAAVEKIDSQKEDLGLDAVFALPGKETWVTGLHLSNTFLAPEFDNNVLTAFDAPEVTFEYGEAFKKILDLQNEYSVQPTLSLDYSMQVEELFSMERVAIIQQGNWVYGSIAGIDQELADSGIGMIPIPVDGYDEGGLPVGVPMYWAVNSEENPEVVEASKAFLDWMYTSEAGKTAVLEDFKFIPAYEGYDTSKISDPMSKAIYDAAEAGETIGWVFMGYPTGWGQDQLGADIQKYLSGEANWEEVTESAKTAWSTDRSN</sequence>
<dbReference type="Proteomes" id="UP000188184">
    <property type="component" value="Chromosome"/>
</dbReference>
<dbReference type="AlphaFoldDB" id="A0A1Q2KVA0"/>
<dbReference type="PROSITE" id="PS51257">
    <property type="entry name" value="PROKAR_LIPOPROTEIN"/>
    <property type="match status" value="1"/>
</dbReference>
<dbReference type="RefSeq" id="WP_077587944.1">
    <property type="nucleotide sequence ID" value="NZ_CP019640.1"/>
</dbReference>
<dbReference type="PANTHER" id="PTHR43649:SF12">
    <property type="entry name" value="DIACETYLCHITOBIOSE BINDING PROTEIN DASA"/>
    <property type="match status" value="1"/>
</dbReference>
<evidence type="ECO:0000313" key="2">
    <source>
        <dbReference type="EMBL" id="AQQ52073.1"/>
    </source>
</evidence>
<protein>
    <submittedName>
        <fullName evidence="2">Sugar ABC transporter substrate-binding protein</fullName>
    </submittedName>
</protein>
<dbReference type="PANTHER" id="PTHR43649">
    <property type="entry name" value="ARABINOSE-BINDING PROTEIN-RELATED"/>
    <property type="match status" value="1"/>
</dbReference>
<dbReference type="Gene3D" id="3.40.190.10">
    <property type="entry name" value="Periplasmic binding protein-like II"/>
    <property type="match status" value="2"/>
</dbReference>
<dbReference type="EMBL" id="CP019640">
    <property type="protein sequence ID" value="AQQ52073.1"/>
    <property type="molecule type" value="Genomic_DNA"/>
</dbReference>
<accession>A0A1Q2KVA0</accession>
<evidence type="ECO:0000256" key="1">
    <source>
        <dbReference type="SAM" id="SignalP"/>
    </source>
</evidence>
<name>A0A1Q2KVA0_9BACL</name>
<dbReference type="Pfam" id="PF01547">
    <property type="entry name" value="SBP_bac_1"/>
    <property type="match status" value="1"/>
</dbReference>
<dbReference type="InterPro" id="IPR006059">
    <property type="entry name" value="SBP"/>
</dbReference>
<reference evidence="2 3" key="1">
    <citation type="submission" date="2017-02" db="EMBL/GenBank/DDBJ databases">
        <title>The complete genomic sequence of a novel cold adapted crude oil-degrading bacterium Planococcus qaidamina Y42.</title>
        <authorList>
            <person name="Yang R."/>
        </authorList>
    </citation>
    <scope>NUCLEOTIDE SEQUENCE [LARGE SCALE GENOMIC DNA]</scope>
    <source>
        <strain evidence="2 3">Y42</strain>
    </source>
</reference>
<feature type="chain" id="PRO_5039189018" evidence="1">
    <location>
        <begin position="23"/>
        <end position="434"/>
    </location>
</feature>
<keyword evidence="3" id="KW-1185">Reference proteome</keyword>
<feature type="signal peptide" evidence="1">
    <location>
        <begin position="1"/>
        <end position="22"/>
    </location>
</feature>
<organism evidence="2 3">
    <name type="scientific">Planococcus lenghuensis</name>
    <dbReference type="NCBI Taxonomy" id="2213202"/>
    <lineage>
        <taxon>Bacteria</taxon>
        <taxon>Bacillati</taxon>
        <taxon>Bacillota</taxon>
        <taxon>Bacilli</taxon>
        <taxon>Bacillales</taxon>
        <taxon>Caryophanaceae</taxon>
        <taxon>Planococcus</taxon>
    </lineage>
</organism>
<proteinExistence type="predicted"/>
<dbReference type="OrthoDB" id="9763054at2"/>
<dbReference type="KEGG" id="pmar:B0X71_02335"/>